<dbReference type="PANTHER" id="PTHR48475:SF2">
    <property type="entry name" value="RIBONUCLEASE H"/>
    <property type="match status" value="1"/>
</dbReference>
<gene>
    <name evidence="2" type="ORF">Slati_2179200</name>
</gene>
<proteinExistence type="predicted"/>
<sequence length="116" mass="13991">MGLPHHPSYQYWRNSFLPSTWIRSSHPAEVIEPTKRVLSYEEQENNEARQLDLDLVEEQRDIVRMRLENYKRRILRSYNSRVKERTLQIGDLVLRKVEVQKPVGKLEPKWRTLPSH</sequence>
<organism evidence="2">
    <name type="scientific">Sesamum latifolium</name>
    <dbReference type="NCBI Taxonomy" id="2727402"/>
    <lineage>
        <taxon>Eukaryota</taxon>
        <taxon>Viridiplantae</taxon>
        <taxon>Streptophyta</taxon>
        <taxon>Embryophyta</taxon>
        <taxon>Tracheophyta</taxon>
        <taxon>Spermatophyta</taxon>
        <taxon>Magnoliopsida</taxon>
        <taxon>eudicotyledons</taxon>
        <taxon>Gunneridae</taxon>
        <taxon>Pentapetalae</taxon>
        <taxon>asterids</taxon>
        <taxon>lamiids</taxon>
        <taxon>Lamiales</taxon>
        <taxon>Pedaliaceae</taxon>
        <taxon>Sesamum</taxon>
    </lineage>
</organism>
<reference evidence="2" key="1">
    <citation type="submission" date="2020-06" db="EMBL/GenBank/DDBJ databases">
        <authorList>
            <person name="Li T."/>
            <person name="Hu X."/>
            <person name="Zhang T."/>
            <person name="Song X."/>
            <person name="Zhang H."/>
            <person name="Dai N."/>
            <person name="Sheng W."/>
            <person name="Hou X."/>
            <person name="Wei L."/>
        </authorList>
    </citation>
    <scope>NUCLEOTIDE SEQUENCE</scope>
    <source>
        <strain evidence="2">KEN1</strain>
        <tissue evidence="2">Leaf</tissue>
    </source>
</reference>
<reference evidence="2" key="2">
    <citation type="journal article" date="2024" name="Plant">
        <title>Genomic evolution and insights into agronomic trait innovations of Sesamum species.</title>
        <authorList>
            <person name="Miao H."/>
            <person name="Wang L."/>
            <person name="Qu L."/>
            <person name="Liu H."/>
            <person name="Sun Y."/>
            <person name="Le M."/>
            <person name="Wang Q."/>
            <person name="Wei S."/>
            <person name="Zheng Y."/>
            <person name="Lin W."/>
            <person name="Duan Y."/>
            <person name="Cao H."/>
            <person name="Xiong S."/>
            <person name="Wang X."/>
            <person name="Wei L."/>
            <person name="Li C."/>
            <person name="Ma Q."/>
            <person name="Ju M."/>
            <person name="Zhao R."/>
            <person name="Li G."/>
            <person name="Mu C."/>
            <person name="Tian Q."/>
            <person name="Mei H."/>
            <person name="Zhang T."/>
            <person name="Gao T."/>
            <person name="Zhang H."/>
        </authorList>
    </citation>
    <scope>NUCLEOTIDE SEQUENCE</scope>
    <source>
        <strain evidence="2">KEN1</strain>
    </source>
</reference>
<comment type="caution">
    <text evidence="2">The sequence shown here is derived from an EMBL/GenBank/DDBJ whole genome shotgun (WGS) entry which is preliminary data.</text>
</comment>
<protein>
    <submittedName>
        <fullName evidence="2">Uncharacterized protein</fullName>
    </submittedName>
</protein>
<evidence type="ECO:0000313" key="2">
    <source>
        <dbReference type="EMBL" id="KAL0444565.1"/>
    </source>
</evidence>
<feature type="coiled-coil region" evidence="1">
    <location>
        <begin position="41"/>
        <end position="73"/>
    </location>
</feature>
<dbReference type="AlphaFoldDB" id="A0AAW2WSD4"/>
<dbReference type="EMBL" id="JACGWN010000007">
    <property type="protein sequence ID" value="KAL0444565.1"/>
    <property type="molecule type" value="Genomic_DNA"/>
</dbReference>
<evidence type="ECO:0000256" key="1">
    <source>
        <dbReference type="SAM" id="Coils"/>
    </source>
</evidence>
<accession>A0AAW2WSD4</accession>
<keyword evidence="1" id="KW-0175">Coiled coil</keyword>
<name>A0AAW2WSD4_9LAMI</name>
<dbReference type="PANTHER" id="PTHR48475">
    <property type="entry name" value="RIBONUCLEASE H"/>
    <property type="match status" value="1"/>
</dbReference>